<dbReference type="AlphaFoldDB" id="A0A6B0UQU6"/>
<reference evidence="1" key="1">
    <citation type="submission" date="2019-12" db="EMBL/GenBank/DDBJ databases">
        <title>An insight into the sialome of adult female Ixodes ricinus ticks feeding for 6 days.</title>
        <authorList>
            <person name="Perner J."/>
            <person name="Ribeiro J.M.C."/>
        </authorList>
    </citation>
    <scope>NUCLEOTIDE SEQUENCE</scope>
    <source>
        <strain evidence="1">Semi-engorged</strain>
        <tissue evidence="1">Salivary glands</tissue>
    </source>
</reference>
<evidence type="ECO:0000313" key="1">
    <source>
        <dbReference type="EMBL" id="MXU92036.1"/>
    </source>
</evidence>
<accession>A0A6B0UQU6</accession>
<name>A0A6B0UQU6_IXORI</name>
<proteinExistence type="predicted"/>
<sequence length="128" mass="14696">MLLLGLAYMSGPRTISLTLILKRQDCAIIGSKRHPWHHQTRPRESTCSFLSNSPVYWKSTSLYRVNHRKSLDCTWPAWDVITLCWWPLLFVLAEKYEILDANFIPTKVCAKQQGHQSGIRCDVGASHV</sequence>
<protein>
    <submittedName>
        <fullName evidence="1">Uncharacterized protein</fullName>
    </submittedName>
</protein>
<organism evidence="1">
    <name type="scientific">Ixodes ricinus</name>
    <name type="common">Common tick</name>
    <name type="synonym">Acarus ricinus</name>
    <dbReference type="NCBI Taxonomy" id="34613"/>
    <lineage>
        <taxon>Eukaryota</taxon>
        <taxon>Metazoa</taxon>
        <taxon>Ecdysozoa</taxon>
        <taxon>Arthropoda</taxon>
        <taxon>Chelicerata</taxon>
        <taxon>Arachnida</taxon>
        <taxon>Acari</taxon>
        <taxon>Parasitiformes</taxon>
        <taxon>Ixodida</taxon>
        <taxon>Ixodoidea</taxon>
        <taxon>Ixodidae</taxon>
        <taxon>Ixodinae</taxon>
        <taxon>Ixodes</taxon>
    </lineage>
</organism>
<dbReference type="EMBL" id="GIFC01009953">
    <property type="protein sequence ID" value="MXU92036.1"/>
    <property type="molecule type" value="Transcribed_RNA"/>
</dbReference>